<reference evidence="1 2" key="1">
    <citation type="submission" date="2018-08" db="EMBL/GenBank/DDBJ databases">
        <title>Genome and evolution of the arbuscular mycorrhizal fungus Diversispora epigaea (formerly Glomus versiforme) and its bacterial endosymbionts.</title>
        <authorList>
            <person name="Sun X."/>
            <person name="Fei Z."/>
            <person name="Harrison M."/>
        </authorList>
    </citation>
    <scope>NUCLEOTIDE SEQUENCE [LARGE SCALE GENOMIC DNA]</scope>
    <source>
        <strain evidence="1 2">IT104</strain>
    </source>
</reference>
<protein>
    <submittedName>
        <fullName evidence="1">Uncharacterized protein</fullName>
    </submittedName>
</protein>
<keyword evidence="2" id="KW-1185">Reference proteome</keyword>
<evidence type="ECO:0000313" key="2">
    <source>
        <dbReference type="Proteomes" id="UP000266861"/>
    </source>
</evidence>
<gene>
    <name evidence="1" type="ORF">Glove_33g246</name>
</gene>
<organism evidence="1 2">
    <name type="scientific">Diversispora epigaea</name>
    <dbReference type="NCBI Taxonomy" id="1348612"/>
    <lineage>
        <taxon>Eukaryota</taxon>
        <taxon>Fungi</taxon>
        <taxon>Fungi incertae sedis</taxon>
        <taxon>Mucoromycota</taxon>
        <taxon>Glomeromycotina</taxon>
        <taxon>Glomeromycetes</taxon>
        <taxon>Diversisporales</taxon>
        <taxon>Diversisporaceae</taxon>
        <taxon>Diversispora</taxon>
    </lineage>
</organism>
<dbReference type="EMBL" id="PQFF01000031">
    <property type="protein sequence ID" value="RHZ87516.1"/>
    <property type="molecule type" value="Genomic_DNA"/>
</dbReference>
<sequence>MIFSNVLKIDMFDEAYKAVMTNPRSTPYMYYISILNDDDRHEKNNLGRYSKGAVVLRTILTVKAYASIPEWLTSFISWKRKLSRLNNVLDKVNDDYLEIVALYHYELWMKNAPIGLMAKQLTEHYKLLWGSEKQCDRIWSTTVYVNWKNLWFHFSREKFRSIGLALGSATAFIKFIADLEEKKIRSLLSYIVEELNSRTVP</sequence>
<proteinExistence type="predicted"/>
<comment type="caution">
    <text evidence="1">The sequence shown here is derived from an EMBL/GenBank/DDBJ whole genome shotgun (WGS) entry which is preliminary data.</text>
</comment>
<name>A0A397JNH2_9GLOM</name>
<dbReference type="Proteomes" id="UP000266861">
    <property type="component" value="Unassembled WGS sequence"/>
</dbReference>
<dbReference type="AlphaFoldDB" id="A0A397JNH2"/>
<accession>A0A397JNH2</accession>
<evidence type="ECO:0000313" key="1">
    <source>
        <dbReference type="EMBL" id="RHZ87516.1"/>
    </source>
</evidence>